<evidence type="ECO:0000313" key="1">
    <source>
        <dbReference type="EMBL" id="GAA0876801.1"/>
    </source>
</evidence>
<organism evidence="1 2">
    <name type="scientific">Wandonia haliotis</name>
    <dbReference type="NCBI Taxonomy" id="574963"/>
    <lineage>
        <taxon>Bacteria</taxon>
        <taxon>Pseudomonadati</taxon>
        <taxon>Bacteroidota</taxon>
        <taxon>Flavobacteriia</taxon>
        <taxon>Flavobacteriales</taxon>
        <taxon>Crocinitomicaceae</taxon>
        <taxon>Wandonia</taxon>
    </lineage>
</organism>
<name>A0ABN1MTX2_9FLAO</name>
<gene>
    <name evidence="1" type="ORF">GCM10009118_32110</name>
</gene>
<evidence type="ECO:0000313" key="2">
    <source>
        <dbReference type="Proteomes" id="UP001501126"/>
    </source>
</evidence>
<reference evidence="1 2" key="1">
    <citation type="journal article" date="2019" name="Int. J. Syst. Evol. Microbiol.">
        <title>The Global Catalogue of Microorganisms (GCM) 10K type strain sequencing project: providing services to taxonomists for standard genome sequencing and annotation.</title>
        <authorList>
            <consortium name="The Broad Institute Genomics Platform"/>
            <consortium name="The Broad Institute Genome Sequencing Center for Infectious Disease"/>
            <person name="Wu L."/>
            <person name="Ma J."/>
        </authorList>
    </citation>
    <scope>NUCLEOTIDE SEQUENCE [LARGE SCALE GENOMIC DNA]</scope>
    <source>
        <strain evidence="1 2">JCM 16083</strain>
    </source>
</reference>
<comment type="caution">
    <text evidence="1">The sequence shown here is derived from an EMBL/GenBank/DDBJ whole genome shotgun (WGS) entry which is preliminary data.</text>
</comment>
<proteinExistence type="predicted"/>
<dbReference type="RefSeq" id="WP_343790391.1">
    <property type="nucleotide sequence ID" value="NZ_BAAAFH010000022.1"/>
</dbReference>
<dbReference type="Proteomes" id="UP001501126">
    <property type="component" value="Unassembled WGS sequence"/>
</dbReference>
<sequence length="101" mass="11357">MKRTHQYGTITEAINAYRQKGFVVDFNLEENCIICGNDKYNVDDFEIIEVYHYEGMTDPADEATVYAIASNKGVKGILVTGYGPNIEPMSAALLQKLNFQK</sequence>
<accession>A0ABN1MTX2</accession>
<dbReference type="EMBL" id="BAAAFH010000022">
    <property type="protein sequence ID" value="GAA0876801.1"/>
    <property type="molecule type" value="Genomic_DNA"/>
</dbReference>
<protein>
    <recommendedName>
        <fullName evidence="3">Phosphoribosylpyrophosphate synthetase</fullName>
    </recommendedName>
</protein>
<evidence type="ECO:0008006" key="3">
    <source>
        <dbReference type="Google" id="ProtNLM"/>
    </source>
</evidence>
<keyword evidence="2" id="KW-1185">Reference proteome</keyword>